<dbReference type="OrthoDB" id="2416294at2759"/>
<proteinExistence type="predicted"/>
<dbReference type="AlphaFoldDB" id="A0A0D0D7W7"/>
<organism evidence="1 2">
    <name type="scientific">Paxillus rubicundulus Ve08.2h10</name>
    <dbReference type="NCBI Taxonomy" id="930991"/>
    <lineage>
        <taxon>Eukaryota</taxon>
        <taxon>Fungi</taxon>
        <taxon>Dikarya</taxon>
        <taxon>Basidiomycota</taxon>
        <taxon>Agaricomycotina</taxon>
        <taxon>Agaricomycetes</taxon>
        <taxon>Agaricomycetidae</taxon>
        <taxon>Boletales</taxon>
        <taxon>Paxilineae</taxon>
        <taxon>Paxillaceae</taxon>
        <taxon>Paxillus</taxon>
    </lineage>
</organism>
<reference evidence="1 2" key="1">
    <citation type="submission" date="2014-04" db="EMBL/GenBank/DDBJ databases">
        <authorList>
            <consortium name="DOE Joint Genome Institute"/>
            <person name="Kuo A."/>
            <person name="Kohler A."/>
            <person name="Jargeat P."/>
            <person name="Nagy L.G."/>
            <person name="Floudas D."/>
            <person name="Copeland A."/>
            <person name="Barry K.W."/>
            <person name="Cichocki N."/>
            <person name="Veneault-Fourrey C."/>
            <person name="LaButti K."/>
            <person name="Lindquist E.A."/>
            <person name="Lipzen A."/>
            <person name="Lundell T."/>
            <person name="Morin E."/>
            <person name="Murat C."/>
            <person name="Sun H."/>
            <person name="Tunlid A."/>
            <person name="Henrissat B."/>
            <person name="Grigoriev I.V."/>
            <person name="Hibbett D.S."/>
            <person name="Martin F."/>
            <person name="Nordberg H.P."/>
            <person name="Cantor M.N."/>
            <person name="Hua S.X."/>
        </authorList>
    </citation>
    <scope>NUCLEOTIDE SEQUENCE [LARGE SCALE GENOMIC DNA]</scope>
    <source>
        <strain evidence="1 2">Ve08.2h10</strain>
    </source>
</reference>
<dbReference type="EMBL" id="KN826178">
    <property type="protein sequence ID" value="KIK79806.1"/>
    <property type="molecule type" value="Genomic_DNA"/>
</dbReference>
<dbReference type="InParanoid" id="A0A0D0D7W7"/>
<protein>
    <submittedName>
        <fullName evidence="1">Uncharacterized protein</fullName>
    </submittedName>
</protein>
<reference evidence="2" key="2">
    <citation type="submission" date="2015-01" db="EMBL/GenBank/DDBJ databases">
        <title>Evolutionary Origins and Diversification of the Mycorrhizal Mutualists.</title>
        <authorList>
            <consortium name="DOE Joint Genome Institute"/>
            <consortium name="Mycorrhizal Genomics Consortium"/>
            <person name="Kohler A."/>
            <person name="Kuo A."/>
            <person name="Nagy L.G."/>
            <person name="Floudas D."/>
            <person name="Copeland A."/>
            <person name="Barry K.W."/>
            <person name="Cichocki N."/>
            <person name="Veneault-Fourrey C."/>
            <person name="LaButti K."/>
            <person name="Lindquist E.A."/>
            <person name="Lipzen A."/>
            <person name="Lundell T."/>
            <person name="Morin E."/>
            <person name="Murat C."/>
            <person name="Riley R."/>
            <person name="Ohm R."/>
            <person name="Sun H."/>
            <person name="Tunlid A."/>
            <person name="Henrissat B."/>
            <person name="Grigoriev I.V."/>
            <person name="Hibbett D.S."/>
            <person name="Martin F."/>
        </authorList>
    </citation>
    <scope>NUCLEOTIDE SEQUENCE [LARGE SCALE GENOMIC DNA]</scope>
    <source>
        <strain evidence="2">Ve08.2h10</strain>
    </source>
</reference>
<accession>A0A0D0D7W7</accession>
<gene>
    <name evidence="1" type="ORF">PAXRUDRAFT_160276</name>
</gene>
<evidence type="ECO:0000313" key="2">
    <source>
        <dbReference type="Proteomes" id="UP000054538"/>
    </source>
</evidence>
<sequence length="58" mass="6311">RFAIRSHHFIDAYHKGLDGAQAAWAAKEYRGHQVLPSTLMADLDSAKSKDDALSTAGI</sequence>
<dbReference type="HOGENOM" id="CLU_191882_1_0_1"/>
<evidence type="ECO:0000313" key="1">
    <source>
        <dbReference type="EMBL" id="KIK79806.1"/>
    </source>
</evidence>
<dbReference type="Proteomes" id="UP000054538">
    <property type="component" value="Unassembled WGS sequence"/>
</dbReference>
<keyword evidence="2" id="KW-1185">Reference proteome</keyword>
<feature type="non-terminal residue" evidence="1">
    <location>
        <position position="1"/>
    </location>
</feature>
<name>A0A0D0D7W7_9AGAM</name>